<evidence type="ECO:0000313" key="2">
    <source>
        <dbReference type="Proteomes" id="UP000053611"/>
    </source>
</evidence>
<gene>
    <name evidence="1" type="ORF">CC85DRAFT_282429</name>
</gene>
<proteinExistence type="predicted"/>
<dbReference type="AlphaFoldDB" id="A0A0J0XXL3"/>
<organism evidence="1 2">
    <name type="scientific">Cutaneotrichosporon oleaginosum</name>
    <dbReference type="NCBI Taxonomy" id="879819"/>
    <lineage>
        <taxon>Eukaryota</taxon>
        <taxon>Fungi</taxon>
        <taxon>Dikarya</taxon>
        <taxon>Basidiomycota</taxon>
        <taxon>Agaricomycotina</taxon>
        <taxon>Tremellomycetes</taxon>
        <taxon>Trichosporonales</taxon>
        <taxon>Trichosporonaceae</taxon>
        <taxon>Cutaneotrichosporon</taxon>
    </lineage>
</organism>
<dbReference type="Proteomes" id="UP000053611">
    <property type="component" value="Unassembled WGS sequence"/>
</dbReference>
<keyword evidence="2" id="KW-1185">Reference proteome</keyword>
<reference evidence="1 2" key="1">
    <citation type="submission" date="2015-03" db="EMBL/GenBank/DDBJ databases">
        <title>Genomics and transcriptomics of the oil-accumulating basidiomycete yeast T. oleaginosus allow insights into substrate utilization and the diverse evolutionary trajectories of mating systems in fungi.</title>
        <authorList>
            <consortium name="DOE Joint Genome Institute"/>
            <person name="Kourist R."/>
            <person name="Kracht O."/>
            <person name="Bracharz F."/>
            <person name="Lipzen A."/>
            <person name="Nolan M."/>
            <person name="Ohm R."/>
            <person name="Grigoriev I."/>
            <person name="Sun S."/>
            <person name="Heitman J."/>
            <person name="Bruck T."/>
            <person name="Nowrousian M."/>
        </authorList>
    </citation>
    <scope>NUCLEOTIDE SEQUENCE [LARGE SCALE GENOMIC DNA]</scope>
    <source>
        <strain evidence="1 2">IBC0246</strain>
    </source>
</reference>
<dbReference type="RefSeq" id="XP_018282287.1">
    <property type="nucleotide sequence ID" value="XM_018421987.1"/>
</dbReference>
<accession>A0A0J0XXL3</accession>
<evidence type="ECO:0000313" key="1">
    <source>
        <dbReference type="EMBL" id="KLT45796.1"/>
    </source>
</evidence>
<dbReference type="GeneID" id="28982590"/>
<name>A0A0J0XXL3_9TREE</name>
<protein>
    <submittedName>
        <fullName evidence="1">Uncharacterized protein</fullName>
    </submittedName>
</protein>
<sequence>MYSTSPNSAPPSSLLFLLLVTREAHRDFAFFKLLSVAWWQEAPSPVSPLSSSSSPLAHLLAVRCSPVRPCAVRKGGGWGLVEHKGVHTLDAAPPP</sequence>
<dbReference type="EMBL" id="KQ087180">
    <property type="protein sequence ID" value="KLT45796.1"/>
    <property type="molecule type" value="Genomic_DNA"/>
</dbReference>